<comment type="caution">
    <text evidence="11">The sequence shown here is derived from an EMBL/GenBank/DDBJ whole genome shotgun (WGS) entry which is preliminary data.</text>
</comment>
<comment type="similarity">
    <text evidence="6">Belongs to the acetyltransferase family. OlsB subfamily.</text>
</comment>
<name>A0ABV7XGS3_9SPHN</name>
<comment type="function">
    <text evidence="9">Catalyzes the first step in the biosynthesis of ornithine lipids, which are phosphorus-free membrane lipids. Catalyzes the 3-hydroxyacyl-acyl carrier protein-dependent acylation of ornithine to form lyso-ornithine lipid (LOL).</text>
</comment>
<evidence type="ECO:0000256" key="3">
    <source>
        <dbReference type="ARBA" id="ARBA00022679"/>
    </source>
</evidence>
<dbReference type="InterPro" id="IPR052351">
    <property type="entry name" value="Ornithine_N-alpha-AT"/>
</dbReference>
<keyword evidence="3" id="KW-0808">Transferase</keyword>
<dbReference type="EC" id="2.3.2.30" evidence="7"/>
<dbReference type="SUPFAM" id="SSF55729">
    <property type="entry name" value="Acyl-CoA N-acyltransferases (Nat)"/>
    <property type="match status" value="1"/>
</dbReference>
<protein>
    <recommendedName>
        <fullName evidence="8">L-ornithine N(alpha)-acyltransferase</fullName>
        <ecNumber evidence="7">2.3.2.30</ecNumber>
    </recommendedName>
</protein>
<evidence type="ECO:0000256" key="9">
    <source>
        <dbReference type="ARBA" id="ARBA00045724"/>
    </source>
</evidence>
<evidence type="ECO:0000313" key="12">
    <source>
        <dbReference type="Proteomes" id="UP001595615"/>
    </source>
</evidence>
<keyword evidence="2" id="KW-0444">Lipid biosynthesis</keyword>
<evidence type="ECO:0000256" key="8">
    <source>
        <dbReference type="ARBA" id="ARBA00039866"/>
    </source>
</evidence>
<dbReference type="InterPro" id="IPR016181">
    <property type="entry name" value="Acyl_CoA_acyltransferase"/>
</dbReference>
<evidence type="ECO:0000256" key="6">
    <source>
        <dbReference type="ARBA" id="ARBA00038095"/>
    </source>
</evidence>
<dbReference type="RefSeq" id="WP_380863584.1">
    <property type="nucleotide sequence ID" value="NZ_JBHRXV010000013.1"/>
</dbReference>
<accession>A0ABV7XGS3</accession>
<evidence type="ECO:0000313" key="11">
    <source>
        <dbReference type="EMBL" id="MFC3714263.1"/>
    </source>
</evidence>
<dbReference type="Pfam" id="PF13444">
    <property type="entry name" value="Acetyltransf_5"/>
    <property type="match status" value="1"/>
</dbReference>
<keyword evidence="4" id="KW-0443">Lipid metabolism</keyword>
<evidence type="ECO:0000256" key="10">
    <source>
        <dbReference type="ARBA" id="ARBA00047785"/>
    </source>
</evidence>
<keyword evidence="12" id="KW-1185">Reference proteome</keyword>
<dbReference type="Gene3D" id="3.40.630.30">
    <property type="match status" value="1"/>
</dbReference>
<dbReference type="Proteomes" id="UP001595615">
    <property type="component" value="Unassembled WGS sequence"/>
</dbReference>
<gene>
    <name evidence="11" type="ORF">ACFOMD_16970</name>
</gene>
<evidence type="ECO:0000256" key="4">
    <source>
        <dbReference type="ARBA" id="ARBA00023098"/>
    </source>
</evidence>
<sequence length="281" mass="31090">MSFLETIGSTAVAARTLADAPYICRVGQLDVRLARSEEEIAAAQALRYEIFYDEMGAQPSARHLATRRDIDDYDMVCDHLLVVDHGFDGNPRVVGTYRLLRQSVAMAHRGFYSAGEFDLTPLIENAPAGGQILELGRSCVAPEYRNNTTITLLWRGIASYLQTHRISHLFGCASLTGADPEVHAAELSYLYHNHLAPPEMRARALPEHHVEMNRLAATAYDQRLASRALPPLVKGYLRVGAVIGDGAFVDRQFNTVDVFVVMPVDRITSRYADRFGANDAA</sequence>
<dbReference type="PANTHER" id="PTHR37323">
    <property type="entry name" value="GCN5-RELATED N-ACETYLTRANSFERASE"/>
    <property type="match status" value="1"/>
</dbReference>
<evidence type="ECO:0000256" key="1">
    <source>
        <dbReference type="ARBA" id="ARBA00005189"/>
    </source>
</evidence>
<evidence type="ECO:0000256" key="2">
    <source>
        <dbReference type="ARBA" id="ARBA00022516"/>
    </source>
</evidence>
<organism evidence="11 12">
    <name type="scientific">Sphingoaurantiacus capsulatus</name>
    <dbReference type="NCBI Taxonomy" id="1771310"/>
    <lineage>
        <taxon>Bacteria</taxon>
        <taxon>Pseudomonadati</taxon>
        <taxon>Pseudomonadota</taxon>
        <taxon>Alphaproteobacteria</taxon>
        <taxon>Sphingomonadales</taxon>
        <taxon>Sphingosinicellaceae</taxon>
        <taxon>Sphingoaurantiacus</taxon>
    </lineage>
</organism>
<dbReference type="EMBL" id="JBHRXV010000013">
    <property type="protein sequence ID" value="MFC3714263.1"/>
    <property type="molecule type" value="Genomic_DNA"/>
</dbReference>
<keyword evidence="5" id="KW-0012">Acyltransferase</keyword>
<dbReference type="PANTHER" id="PTHR37323:SF1">
    <property type="entry name" value="L-ORNITHINE N(ALPHA)-ACYLTRANSFERASE"/>
    <property type="match status" value="1"/>
</dbReference>
<comment type="catalytic activity">
    <reaction evidence="10">
        <text>a (3R)-hydroxyacyl-[ACP] + L-ornithine = a lyso-ornithine lipid + holo-[ACP] + H(+)</text>
        <dbReference type="Rhea" id="RHEA:20633"/>
        <dbReference type="Rhea" id="RHEA-COMP:9685"/>
        <dbReference type="Rhea" id="RHEA-COMP:9945"/>
        <dbReference type="ChEBI" id="CHEBI:15378"/>
        <dbReference type="ChEBI" id="CHEBI:46911"/>
        <dbReference type="ChEBI" id="CHEBI:64479"/>
        <dbReference type="ChEBI" id="CHEBI:78827"/>
        <dbReference type="ChEBI" id="CHEBI:138482"/>
        <dbReference type="EC" id="2.3.2.30"/>
    </reaction>
    <physiologicalReaction direction="left-to-right" evidence="10">
        <dbReference type="Rhea" id="RHEA:20634"/>
    </physiologicalReaction>
</comment>
<proteinExistence type="inferred from homology"/>
<evidence type="ECO:0000256" key="5">
    <source>
        <dbReference type="ARBA" id="ARBA00023315"/>
    </source>
</evidence>
<comment type="pathway">
    <text evidence="1">Lipid metabolism.</text>
</comment>
<reference evidence="12" key="1">
    <citation type="journal article" date="2019" name="Int. J. Syst. Evol. Microbiol.">
        <title>The Global Catalogue of Microorganisms (GCM) 10K type strain sequencing project: providing services to taxonomists for standard genome sequencing and annotation.</title>
        <authorList>
            <consortium name="The Broad Institute Genomics Platform"/>
            <consortium name="The Broad Institute Genome Sequencing Center for Infectious Disease"/>
            <person name="Wu L."/>
            <person name="Ma J."/>
        </authorList>
    </citation>
    <scope>NUCLEOTIDE SEQUENCE [LARGE SCALE GENOMIC DNA]</scope>
    <source>
        <strain evidence="12">KCTC 42644</strain>
    </source>
</reference>
<evidence type="ECO:0000256" key="7">
    <source>
        <dbReference type="ARBA" id="ARBA00039058"/>
    </source>
</evidence>